<sequence>MQAQYHTRPARTTDLDYLPGVENSAGSLFRTVKGLETLADDAPLPVSRLEEILETGRIWVAVHVGTDESRDGKEDIVGFLAAFPLMDPTPARDQARYALSHSRRFLHIAELSIHASHQRRGLGRRLMGDLIGYTEAFNIRTLPSPQTDGAKLNGLTLTTYHTVPFNGPFYEKMGFHKVAVDEILSLFGADARRLWDEEQALIPMPQERVWMARCMNKDWNKRK</sequence>
<protein>
    <recommendedName>
        <fullName evidence="1">N-acetyltransferase domain-containing protein</fullName>
    </recommendedName>
</protein>
<evidence type="ECO:0000313" key="3">
    <source>
        <dbReference type="Proteomes" id="UP000027920"/>
    </source>
</evidence>
<dbReference type="Proteomes" id="UP000027920">
    <property type="component" value="Unassembled WGS sequence"/>
</dbReference>
<accession>A0A072PFX0</accession>
<feature type="domain" description="N-acetyltransferase" evidence="1">
    <location>
        <begin position="5"/>
        <end position="196"/>
    </location>
</feature>
<dbReference type="RefSeq" id="XP_013257035.1">
    <property type="nucleotide sequence ID" value="XM_013401581.1"/>
</dbReference>
<dbReference type="STRING" id="1182545.A0A072PFX0"/>
<dbReference type="GeneID" id="25284520"/>
<organism evidence="2 3">
    <name type="scientific">Exophiala aquamarina CBS 119918</name>
    <dbReference type="NCBI Taxonomy" id="1182545"/>
    <lineage>
        <taxon>Eukaryota</taxon>
        <taxon>Fungi</taxon>
        <taxon>Dikarya</taxon>
        <taxon>Ascomycota</taxon>
        <taxon>Pezizomycotina</taxon>
        <taxon>Eurotiomycetes</taxon>
        <taxon>Chaetothyriomycetidae</taxon>
        <taxon>Chaetothyriales</taxon>
        <taxon>Herpotrichiellaceae</taxon>
        <taxon>Exophiala</taxon>
    </lineage>
</organism>
<dbReference type="Gene3D" id="3.40.630.30">
    <property type="match status" value="1"/>
</dbReference>
<dbReference type="CDD" id="cd04301">
    <property type="entry name" value="NAT_SF"/>
    <property type="match status" value="1"/>
</dbReference>
<proteinExistence type="predicted"/>
<dbReference type="InterPro" id="IPR000182">
    <property type="entry name" value="GNAT_dom"/>
</dbReference>
<comment type="caution">
    <text evidence="2">The sequence shown here is derived from an EMBL/GenBank/DDBJ whole genome shotgun (WGS) entry which is preliminary data.</text>
</comment>
<dbReference type="HOGENOM" id="CLU_096760_0_0_1"/>
<dbReference type="InterPro" id="IPR016181">
    <property type="entry name" value="Acyl_CoA_acyltransferase"/>
</dbReference>
<dbReference type="Pfam" id="PF13508">
    <property type="entry name" value="Acetyltransf_7"/>
    <property type="match status" value="1"/>
</dbReference>
<reference evidence="2 3" key="1">
    <citation type="submission" date="2013-03" db="EMBL/GenBank/DDBJ databases">
        <title>The Genome Sequence of Exophiala aquamarina CBS 119918.</title>
        <authorList>
            <consortium name="The Broad Institute Genomics Platform"/>
            <person name="Cuomo C."/>
            <person name="de Hoog S."/>
            <person name="Gorbushina A."/>
            <person name="Walker B."/>
            <person name="Young S.K."/>
            <person name="Zeng Q."/>
            <person name="Gargeya S."/>
            <person name="Fitzgerald M."/>
            <person name="Haas B."/>
            <person name="Abouelleil A."/>
            <person name="Allen A.W."/>
            <person name="Alvarado L."/>
            <person name="Arachchi H.M."/>
            <person name="Berlin A.M."/>
            <person name="Chapman S.B."/>
            <person name="Gainer-Dewar J."/>
            <person name="Goldberg J."/>
            <person name="Griggs A."/>
            <person name="Gujja S."/>
            <person name="Hansen M."/>
            <person name="Howarth C."/>
            <person name="Imamovic A."/>
            <person name="Ireland A."/>
            <person name="Larimer J."/>
            <person name="McCowan C."/>
            <person name="Murphy C."/>
            <person name="Pearson M."/>
            <person name="Poon T.W."/>
            <person name="Priest M."/>
            <person name="Roberts A."/>
            <person name="Saif S."/>
            <person name="Shea T."/>
            <person name="Sisk P."/>
            <person name="Sykes S."/>
            <person name="Wortman J."/>
            <person name="Nusbaum C."/>
            <person name="Birren B."/>
        </authorList>
    </citation>
    <scope>NUCLEOTIDE SEQUENCE [LARGE SCALE GENOMIC DNA]</scope>
    <source>
        <strain evidence="2 3">CBS 119918</strain>
    </source>
</reference>
<dbReference type="GO" id="GO:0016747">
    <property type="term" value="F:acyltransferase activity, transferring groups other than amino-acyl groups"/>
    <property type="evidence" value="ECO:0007669"/>
    <property type="project" value="InterPro"/>
</dbReference>
<dbReference type="OrthoDB" id="2744543at2759"/>
<dbReference type="VEuPathDB" id="FungiDB:A1O9_09612"/>
<dbReference type="EMBL" id="AMGV01000010">
    <property type="protein sequence ID" value="KEF54445.1"/>
    <property type="molecule type" value="Genomic_DNA"/>
</dbReference>
<gene>
    <name evidence="2" type="ORF">A1O9_09612</name>
</gene>
<keyword evidence="3" id="KW-1185">Reference proteome</keyword>
<evidence type="ECO:0000313" key="2">
    <source>
        <dbReference type="EMBL" id="KEF54445.1"/>
    </source>
</evidence>
<evidence type="ECO:0000259" key="1">
    <source>
        <dbReference type="PROSITE" id="PS51186"/>
    </source>
</evidence>
<name>A0A072PFX0_9EURO</name>
<dbReference type="AlphaFoldDB" id="A0A072PFX0"/>
<dbReference type="SUPFAM" id="SSF55729">
    <property type="entry name" value="Acyl-CoA N-acyltransferases (Nat)"/>
    <property type="match status" value="1"/>
</dbReference>
<dbReference type="PROSITE" id="PS51186">
    <property type="entry name" value="GNAT"/>
    <property type="match status" value="1"/>
</dbReference>